<gene>
    <name evidence="9" type="ORF">A8990_10489</name>
</gene>
<evidence type="ECO:0000313" key="9">
    <source>
        <dbReference type="EMBL" id="REE91581.1"/>
    </source>
</evidence>
<evidence type="ECO:0000256" key="3">
    <source>
        <dbReference type="ARBA" id="ARBA00022553"/>
    </source>
</evidence>
<evidence type="ECO:0000313" key="10">
    <source>
        <dbReference type="Proteomes" id="UP000256304"/>
    </source>
</evidence>
<dbReference type="InterPro" id="IPR036890">
    <property type="entry name" value="HATPase_C_sf"/>
</dbReference>
<feature type="transmembrane region" description="Helical" evidence="7">
    <location>
        <begin position="315"/>
        <end position="338"/>
    </location>
</feature>
<keyword evidence="10" id="KW-1185">Reference proteome</keyword>
<dbReference type="InterPro" id="IPR010559">
    <property type="entry name" value="Sig_transdc_His_kin_internal"/>
</dbReference>
<keyword evidence="2" id="KW-1003">Cell membrane</keyword>
<dbReference type="SUPFAM" id="SSF55874">
    <property type="entry name" value="ATPase domain of HSP90 chaperone/DNA topoisomerase II/histidine kinase"/>
    <property type="match status" value="1"/>
</dbReference>
<organism evidence="9 10">
    <name type="scientific">Paenibacillus taihuensis</name>
    <dbReference type="NCBI Taxonomy" id="1156355"/>
    <lineage>
        <taxon>Bacteria</taxon>
        <taxon>Bacillati</taxon>
        <taxon>Bacillota</taxon>
        <taxon>Bacilli</taxon>
        <taxon>Bacillales</taxon>
        <taxon>Paenibacillaceae</taxon>
        <taxon>Paenibacillus</taxon>
    </lineage>
</organism>
<dbReference type="AlphaFoldDB" id="A0A3D9SCG8"/>
<proteinExistence type="predicted"/>
<dbReference type="InterPro" id="IPR003594">
    <property type="entry name" value="HATPase_dom"/>
</dbReference>
<dbReference type="GO" id="GO:0005886">
    <property type="term" value="C:plasma membrane"/>
    <property type="evidence" value="ECO:0007669"/>
    <property type="project" value="UniProtKB-SubCell"/>
</dbReference>
<keyword evidence="7" id="KW-0812">Transmembrane</keyword>
<evidence type="ECO:0000259" key="8">
    <source>
        <dbReference type="PROSITE" id="PS50885"/>
    </source>
</evidence>
<evidence type="ECO:0000256" key="7">
    <source>
        <dbReference type="SAM" id="Phobius"/>
    </source>
</evidence>
<evidence type="ECO:0000256" key="6">
    <source>
        <dbReference type="ARBA" id="ARBA00023136"/>
    </source>
</evidence>
<dbReference type="PANTHER" id="PTHR34220:SF7">
    <property type="entry name" value="SENSOR HISTIDINE KINASE YPDA"/>
    <property type="match status" value="1"/>
</dbReference>
<dbReference type="PANTHER" id="PTHR34220">
    <property type="entry name" value="SENSOR HISTIDINE KINASE YPDA"/>
    <property type="match status" value="1"/>
</dbReference>
<dbReference type="PROSITE" id="PS50885">
    <property type="entry name" value="HAMP"/>
    <property type="match status" value="1"/>
</dbReference>
<dbReference type="Proteomes" id="UP000256304">
    <property type="component" value="Unassembled WGS sequence"/>
</dbReference>
<dbReference type="Pfam" id="PF06580">
    <property type="entry name" value="His_kinase"/>
    <property type="match status" value="1"/>
</dbReference>
<sequence>MSSSGAAFDRFKQLLAAPCDYVARSLFRKILLLFFLTIAIVVSALGSLYYHQTSADIKARAIGNMRSLGEQSASKLETQLATIKNSAWDLFSDPEFRRFVERMDADPDAYSQYAWKFSKFMSNNPIAEFIIVSQMNGIHLVKGNIDNMERIDLKKMKAISIDTGGKGVWVETRTLNSSTGQMADTLTFVQAIRKIELYSDSKIIGFLVIQLSPRYLSEWLGGLGGGGQGTYALVDRKGGVTRVAANDDFPPDLNGMPKLLDVNSSQRVREKVGTSGDMPTLFVAHGISNSPWILVGEVSLKTLLRPVNELARQTMLITLLCFIGAMVLAGVLSSTITIPLKQLRKGMRAIERGDYLFTVPVRSRDEIGYIVQRFNQMAGEINTLVVKVYETDLVKKDAEIKSLHSQINPHFLYNTLGMIDGLAEMYDAPKISKISGSLARIFRYSISPGHLFPLKAEIRQLELYLYIQQNRFSERLSYAIEVEQGLDGVLIPKLLVQPLVENSFKHGIDYMKSGGQVRVKVWSDGEEEVYISVWNNGPAITADKLEEIRGMLERIELSAYGSNSASIGLANVVQRIKLVYGTAYGLSFVSSEEEGTTFCMHIRRLREEERPA</sequence>
<feature type="transmembrane region" description="Helical" evidence="7">
    <location>
        <begin position="30"/>
        <end position="50"/>
    </location>
</feature>
<accession>A0A3D9SCG8</accession>
<keyword evidence="5 9" id="KW-0418">Kinase</keyword>
<evidence type="ECO:0000256" key="4">
    <source>
        <dbReference type="ARBA" id="ARBA00022679"/>
    </source>
</evidence>
<evidence type="ECO:0000256" key="2">
    <source>
        <dbReference type="ARBA" id="ARBA00022475"/>
    </source>
</evidence>
<dbReference type="InterPro" id="IPR050640">
    <property type="entry name" value="Bact_2-comp_sensor_kinase"/>
</dbReference>
<keyword evidence="4" id="KW-0808">Transferase</keyword>
<comment type="subcellular location">
    <subcellularLocation>
        <location evidence="1">Cell membrane</location>
        <topology evidence="1">Multi-pass membrane protein</topology>
    </subcellularLocation>
</comment>
<feature type="domain" description="HAMP" evidence="8">
    <location>
        <begin position="334"/>
        <end position="386"/>
    </location>
</feature>
<dbReference type="Pfam" id="PF00672">
    <property type="entry name" value="HAMP"/>
    <property type="match status" value="1"/>
</dbReference>
<comment type="caution">
    <text evidence="9">The sequence shown here is derived from an EMBL/GenBank/DDBJ whole genome shotgun (WGS) entry which is preliminary data.</text>
</comment>
<dbReference type="GO" id="GO:0000155">
    <property type="term" value="F:phosphorelay sensor kinase activity"/>
    <property type="evidence" value="ECO:0007669"/>
    <property type="project" value="InterPro"/>
</dbReference>
<dbReference type="Gene3D" id="3.30.565.10">
    <property type="entry name" value="Histidine kinase-like ATPase, C-terminal domain"/>
    <property type="match status" value="1"/>
</dbReference>
<dbReference type="Gene3D" id="6.10.340.10">
    <property type="match status" value="1"/>
</dbReference>
<dbReference type="SMART" id="SM00387">
    <property type="entry name" value="HATPase_c"/>
    <property type="match status" value="1"/>
</dbReference>
<keyword evidence="3" id="KW-0597">Phosphoprotein</keyword>
<dbReference type="CDD" id="cd06225">
    <property type="entry name" value="HAMP"/>
    <property type="match status" value="1"/>
</dbReference>
<dbReference type="SMART" id="SM00304">
    <property type="entry name" value="HAMP"/>
    <property type="match status" value="1"/>
</dbReference>
<keyword evidence="7" id="KW-1133">Transmembrane helix</keyword>
<dbReference type="RefSeq" id="WP_181909406.1">
    <property type="nucleotide sequence ID" value="NZ_QTTN01000004.1"/>
</dbReference>
<evidence type="ECO:0000256" key="5">
    <source>
        <dbReference type="ARBA" id="ARBA00022777"/>
    </source>
</evidence>
<reference evidence="9 10" key="1">
    <citation type="submission" date="2018-08" db="EMBL/GenBank/DDBJ databases">
        <title>Genomic Encyclopedia of Type Strains, Phase III (KMG-III): the genomes of soil and plant-associated and newly described type strains.</title>
        <authorList>
            <person name="Whitman W."/>
        </authorList>
    </citation>
    <scope>NUCLEOTIDE SEQUENCE [LARGE SCALE GENOMIC DNA]</scope>
    <source>
        <strain evidence="9 10">CGMCC 1.10966</strain>
    </source>
</reference>
<name>A0A3D9SCG8_9BACL</name>
<keyword evidence="6 7" id="KW-0472">Membrane</keyword>
<protein>
    <submittedName>
        <fullName evidence="9">Two-component system sensor histidine kinase YesM</fullName>
    </submittedName>
</protein>
<dbReference type="InterPro" id="IPR003660">
    <property type="entry name" value="HAMP_dom"/>
</dbReference>
<dbReference type="EMBL" id="QTTN01000004">
    <property type="protein sequence ID" value="REE91581.1"/>
    <property type="molecule type" value="Genomic_DNA"/>
</dbReference>
<dbReference type="Pfam" id="PF02518">
    <property type="entry name" value="HATPase_c"/>
    <property type="match status" value="1"/>
</dbReference>
<dbReference type="SUPFAM" id="SSF158472">
    <property type="entry name" value="HAMP domain-like"/>
    <property type="match status" value="1"/>
</dbReference>
<evidence type="ECO:0000256" key="1">
    <source>
        <dbReference type="ARBA" id="ARBA00004651"/>
    </source>
</evidence>